<gene>
    <name evidence="7" type="ORF">EO246_12415</name>
</gene>
<dbReference type="GO" id="GO:0009307">
    <property type="term" value="P:DNA restriction-modification system"/>
    <property type="evidence" value="ECO:0007669"/>
    <property type="project" value="UniProtKB-KW"/>
</dbReference>
<feature type="active site" evidence="6">
    <location>
        <position position="80"/>
    </location>
</feature>
<dbReference type="GO" id="GO:0032259">
    <property type="term" value="P:methylation"/>
    <property type="evidence" value="ECO:0007669"/>
    <property type="project" value="UniProtKB-KW"/>
</dbReference>
<dbReference type="InterPro" id="IPR018117">
    <property type="entry name" value="C5_DNA_meth_AS"/>
</dbReference>
<dbReference type="PANTHER" id="PTHR10629:SF52">
    <property type="entry name" value="DNA (CYTOSINE-5)-METHYLTRANSFERASE 1"/>
    <property type="match status" value="1"/>
</dbReference>
<evidence type="ECO:0000313" key="7">
    <source>
        <dbReference type="EMBL" id="RWR43915.1"/>
    </source>
</evidence>
<proteinExistence type="inferred from homology"/>
<evidence type="ECO:0000256" key="2">
    <source>
        <dbReference type="ARBA" id="ARBA00022603"/>
    </source>
</evidence>
<evidence type="ECO:0000256" key="4">
    <source>
        <dbReference type="ARBA" id="ARBA00022691"/>
    </source>
</evidence>
<evidence type="ECO:0000256" key="3">
    <source>
        <dbReference type="ARBA" id="ARBA00022679"/>
    </source>
</evidence>
<dbReference type="InterPro" id="IPR050390">
    <property type="entry name" value="C5-Methyltransferase"/>
</dbReference>
<dbReference type="Gene3D" id="3.90.120.10">
    <property type="entry name" value="DNA Methylase, subunit A, domain 2"/>
    <property type="match status" value="1"/>
</dbReference>
<keyword evidence="2 6" id="KW-0489">Methyltransferase</keyword>
<dbReference type="GO" id="GO:0003886">
    <property type="term" value="F:DNA (cytosine-5-)-methyltransferase activity"/>
    <property type="evidence" value="ECO:0007669"/>
    <property type="project" value="UniProtKB-EC"/>
</dbReference>
<name>A0A3S3PAY7_9LACT</name>
<dbReference type="PROSITE" id="PS51679">
    <property type="entry name" value="SAM_MT_C5"/>
    <property type="match status" value="1"/>
</dbReference>
<organism evidence="7 8">
    <name type="scientific">Lactococcus lactis</name>
    <dbReference type="NCBI Taxonomy" id="1358"/>
    <lineage>
        <taxon>Bacteria</taxon>
        <taxon>Bacillati</taxon>
        <taxon>Bacillota</taxon>
        <taxon>Bacilli</taxon>
        <taxon>Lactobacillales</taxon>
        <taxon>Streptococcaceae</taxon>
        <taxon>Lactococcus</taxon>
    </lineage>
</organism>
<keyword evidence="5" id="KW-0680">Restriction system</keyword>
<accession>A0A3S3PAY7</accession>
<protein>
    <recommendedName>
        <fullName evidence="1">DNA (cytosine-5-)-methyltransferase</fullName>
        <ecNumber evidence="1">2.1.1.37</ecNumber>
    </recommendedName>
</protein>
<dbReference type="Gene3D" id="3.40.50.150">
    <property type="entry name" value="Vaccinia Virus protein VP39"/>
    <property type="match status" value="1"/>
</dbReference>
<dbReference type="EMBL" id="SAXH01000037">
    <property type="protein sequence ID" value="RWR43915.1"/>
    <property type="molecule type" value="Genomic_DNA"/>
</dbReference>
<comment type="caution">
    <text evidence="7">The sequence shown here is derived from an EMBL/GenBank/DDBJ whole genome shotgun (WGS) entry which is preliminary data.</text>
</comment>
<reference evidence="7 8" key="1">
    <citation type="submission" date="2019-01" db="EMBL/GenBank/DDBJ databases">
        <title>Whole genome sequence of Lactococcus lactis isolated from cow milk.</title>
        <authorList>
            <person name="Sundararaman A."/>
            <person name="Tamang J.-P."/>
            <person name="Halami P."/>
        </authorList>
    </citation>
    <scope>NUCLEOTIDE SEQUENCE [LARGE SCALE GENOMIC DNA]</scope>
    <source>
        <strain evidence="7 8">C2D</strain>
    </source>
</reference>
<dbReference type="InterPro" id="IPR029063">
    <property type="entry name" value="SAM-dependent_MTases_sf"/>
</dbReference>
<evidence type="ECO:0000256" key="5">
    <source>
        <dbReference type="ARBA" id="ARBA00022747"/>
    </source>
</evidence>
<keyword evidence="3 6" id="KW-0808">Transferase</keyword>
<dbReference type="PROSITE" id="PS00094">
    <property type="entry name" value="C5_MTASE_1"/>
    <property type="match status" value="1"/>
</dbReference>
<keyword evidence="4 6" id="KW-0949">S-adenosyl-L-methionine</keyword>
<evidence type="ECO:0000256" key="1">
    <source>
        <dbReference type="ARBA" id="ARBA00011975"/>
    </source>
</evidence>
<dbReference type="Pfam" id="PF00145">
    <property type="entry name" value="DNA_methylase"/>
    <property type="match status" value="1"/>
</dbReference>
<dbReference type="Proteomes" id="UP000285859">
    <property type="component" value="Unassembled WGS sequence"/>
</dbReference>
<evidence type="ECO:0000313" key="8">
    <source>
        <dbReference type="Proteomes" id="UP000285859"/>
    </source>
</evidence>
<dbReference type="SUPFAM" id="SSF53335">
    <property type="entry name" value="S-adenosyl-L-methionine-dependent methyltransferases"/>
    <property type="match status" value="1"/>
</dbReference>
<dbReference type="RefSeq" id="WP_128268156.1">
    <property type="nucleotide sequence ID" value="NZ_JACCJA010000037.1"/>
</dbReference>
<dbReference type="GO" id="GO:0003677">
    <property type="term" value="F:DNA binding"/>
    <property type="evidence" value="ECO:0007669"/>
    <property type="project" value="TreeGrafter"/>
</dbReference>
<dbReference type="InterPro" id="IPR001525">
    <property type="entry name" value="C5_MeTfrase"/>
</dbReference>
<dbReference type="EC" id="2.1.1.37" evidence="1"/>
<sequence>MTNAMTLFASAGIGELNLHKGNLNFIAANELLEKRAETYKFFYPDTKMFVGDITSDDLKKDMISYAKEKDVKFLLATPPCQGLSSVGKNKHQGHFVDDRRNYLVMEVFDFIDNLDLDYILIENVPRFLEMYFPYEGSLYLLEDILRMRYESKYTVDIRVLNAKDYGVAQSRPRAIIKLYKKNLKWPWPTEQNEITLEEAIGYLPALEPGEKSNNKWHYAKETRPEIIEAMRHTAPGHSAIANEIYYPKKANGDRIKGFHNTYKRMVWDKPAPARTTYSGSISSHNNVHPGRLQEDGTYSDPRVLSLLETFIVSSISTDIEFPKGASETFIRTIIGEAIPPKLLEEICFAEGGDLIAGK</sequence>
<comment type="similarity">
    <text evidence="6">Belongs to the class I-like SAM-binding methyltransferase superfamily. C5-methyltransferase family.</text>
</comment>
<dbReference type="AlphaFoldDB" id="A0A3S3PAY7"/>
<dbReference type="GO" id="GO:0044027">
    <property type="term" value="P:negative regulation of gene expression via chromosomal CpG island methylation"/>
    <property type="evidence" value="ECO:0007669"/>
    <property type="project" value="TreeGrafter"/>
</dbReference>
<evidence type="ECO:0000256" key="6">
    <source>
        <dbReference type="PROSITE-ProRule" id="PRU01016"/>
    </source>
</evidence>
<dbReference type="PANTHER" id="PTHR10629">
    <property type="entry name" value="CYTOSINE-SPECIFIC METHYLTRANSFERASE"/>
    <property type="match status" value="1"/>
</dbReference>